<dbReference type="InterPro" id="IPR029063">
    <property type="entry name" value="SAM-dependent_MTases_sf"/>
</dbReference>
<evidence type="ECO:0000313" key="11">
    <source>
        <dbReference type="Proteomes" id="UP000577419"/>
    </source>
</evidence>
<dbReference type="InterPro" id="IPR020596">
    <property type="entry name" value="rRNA_Ade_Mease_Trfase_CS"/>
</dbReference>
<dbReference type="GO" id="GO:0052908">
    <property type="term" value="F:16S rRNA (adenine(1518)-N(6)/adenine(1519)-N(6))-dimethyltransferase activity"/>
    <property type="evidence" value="ECO:0007669"/>
    <property type="project" value="UniProtKB-EC"/>
</dbReference>
<dbReference type="Pfam" id="PF00398">
    <property type="entry name" value="RrnaAD"/>
    <property type="match status" value="1"/>
</dbReference>
<organism evidence="9 11">
    <name type="scientific">Candidatus Iainarchaeum sp</name>
    <dbReference type="NCBI Taxonomy" id="3101447"/>
    <lineage>
        <taxon>Archaea</taxon>
        <taxon>Candidatus Iainarchaeota</taxon>
        <taxon>Candidatus Iainarchaeia</taxon>
        <taxon>Candidatus Iainarchaeales</taxon>
        <taxon>Candidatus Iainarchaeaceae</taxon>
        <taxon>Candidatus Iainarchaeum</taxon>
    </lineage>
</organism>
<feature type="binding site" evidence="7">
    <location>
        <position position="52"/>
    </location>
    <ligand>
        <name>S-adenosyl-L-methionine</name>
        <dbReference type="ChEBI" id="CHEBI:59789"/>
    </ligand>
</feature>
<evidence type="ECO:0000256" key="4">
    <source>
        <dbReference type="ARBA" id="ARBA00022679"/>
    </source>
</evidence>
<dbReference type="PANTHER" id="PTHR11727">
    <property type="entry name" value="DIMETHYLADENOSINE TRANSFERASE"/>
    <property type="match status" value="1"/>
</dbReference>
<evidence type="ECO:0000313" key="9">
    <source>
        <dbReference type="EMBL" id="HIH08858.1"/>
    </source>
</evidence>
<dbReference type="NCBIfam" id="TIGR00755">
    <property type="entry name" value="ksgA"/>
    <property type="match status" value="1"/>
</dbReference>
<dbReference type="InterPro" id="IPR011530">
    <property type="entry name" value="rRNA_adenine_dimethylase"/>
</dbReference>
<dbReference type="SUPFAM" id="SSF53335">
    <property type="entry name" value="S-adenosyl-L-methionine-dependent methyltransferases"/>
    <property type="match status" value="1"/>
</dbReference>
<evidence type="ECO:0000259" key="8">
    <source>
        <dbReference type="SMART" id="SM00650"/>
    </source>
</evidence>
<gene>
    <name evidence="9" type="primary">rsmA</name>
    <name evidence="9" type="ORF">HA237_05830</name>
    <name evidence="10" type="ORF">J4224_02190</name>
</gene>
<dbReference type="InterPro" id="IPR020598">
    <property type="entry name" value="rRNA_Ade_methylase_Trfase_N"/>
</dbReference>
<dbReference type="Proteomes" id="UP000577419">
    <property type="component" value="Unassembled WGS sequence"/>
</dbReference>
<keyword evidence="2" id="KW-0698">rRNA processing</keyword>
<feature type="binding site" evidence="7">
    <location>
        <position position="72"/>
    </location>
    <ligand>
        <name>S-adenosyl-L-methionine</name>
        <dbReference type="ChEBI" id="CHEBI:59789"/>
    </ligand>
</feature>
<keyword evidence="6 7" id="KW-0694">RNA-binding</keyword>
<keyword evidence="4 7" id="KW-0808">Transferase</keyword>
<dbReference type="InterPro" id="IPR023165">
    <property type="entry name" value="rRNA_Ade_diMease-like_C"/>
</dbReference>
<reference evidence="10" key="2">
    <citation type="submission" date="2021-03" db="EMBL/GenBank/DDBJ databases">
        <authorList>
            <person name="Jaffe A."/>
        </authorList>
    </citation>
    <scope>NUCLEOTIDE SEQUENCE</scope>
    <source>
        <strain evidence="10">RIFCSPHIGHO2_01_FULL_GW2011_AR10_43_9</strain>
    </source>
</reference>
<dbReference type="PROSITE" id="PS51689">
    <property type="entry name" value="SAM_RNA_A_N6_MT"/>
    <property type="match status" value="1"/>
</dbReference>
<name>A0A7J4ITK6_9ARCH</name>
<feature type="binding site" evidence="7">
    <location>
        <position position="27"/>
    </location>
    <ligand>
        <name>S-adenosyl-L-methionine</name>
        <dbReference type="ChEBI" id="CHEBI:59789"/>
    </ligand>
</feature>
<dbReference type="GO" id="GO:0003723">
    <property type="term" value="F:RNA binding"/>
    <property type="evidence" value="ECO:0007669"/>
    <property type="project" value="UniProtKB-UniRule"/>
</dbReference>
<dbReference type="AlphaFoldDB" id="A0A7J4ITK6"/>
<comment type="caution">
    <text evidence="7">Lacks conserved residue(s) required for the propagation of feature annotation.</text>
</comment>
<keyword evidence="5 7" id="KW-0949">S-adenosyl-L-methionine</keyword>
<comment type="similarity">
    <text evidence="7">Belongs to the class I-like SAM-binding methyltransferase superfamily. rRNA adenine N(6)-methyltransferase family.</text>
</comment>
<sequence>MSLFAELNNQMVNYHFRPNRKMAQCFIINGEVIHKMVSAAQLKESDKVLEVGAGTGFLTRELLKHSKVIAVELDETLAALLREQFANEIKSGKLKLVEGSILSVKVPKFNKVVALPPYTISSELAFWLLRHDFELAVVGFQREFARKMLSVEGFKEYNSLSVLVNYHFSGEVLIENLSPENFYPKPNSFSSLVVLRRKEPEIKVKDEEKFRRFLKELFRLKNKNLSNALQKSFPFLREELGLSEEKFREKCSKLKETEKKVCFFSAEEFAGIFNELY</sequence>
<evidence type="ECO:0000256" key="7">
    <source>
        <dbReference type="PROSITE-ProRule" id="PRU01026"/>
    </source>
</evidence>
<evidence type="ECO:0000256" key="1">
    <source>
        <dbReference type="ARBA" id="ARBA00022490"/>
    </source>
</evidence>
<evidence type="ECO:0000313" key="10">
    <source>
        <dbReference type="EMBL" id="MBS3059214.1"/>
    </source>
</evidence>
<dbReference type="EMBL" id="JAGVWF010000030">
    <property type="protein sequence ID" value="MBS3059214.1"/>
    <property type="molecule type" value="Genomic_DNA"/>
</dbReference>
<feature type="domain" description="Ribosomal RNA adenine methylase transferase N-terminal" evidence="8">
    <location>
        <begin position="32"/>
        <end position="199"/>
    </location>
</feature>
<reference evidence="9" key="1">
    <citation type="journal article" date="2020" name="bioRxiv">
        <title>A rank-normalized archaeal taxonomy based on genome phylogeny resolves widespread incomplete and uneven classifications.</title>
        <authorList>
            <person name="Rinke C."/>
            <person name="Chuvochina M."/>
            <person name="Mussig A.J."/>
            <person name="Chaumeil P.-A."/>
            <person name="Waite D.W."/>
            <person name="Whitman W.B."/>
            <person name="Parks D.H."/>
            <person name="Hugenholtz P."/>
        </authorList>
    </citation>
    <scope>NUCLEOTIDE SEQUENCE</scope>
    <source>
        <strain evidence="9">UBA10011</strain>
    </source>
</reference>
<comment type="caution">
    <text evidence="9">The sequence shown here is derived from an EMBL/GenBank/DDBJ whole genome shotgun (WGS) entry which is preliminary data.</text>
</comment>
<dbReference type="InterPro" id="IPR001737">
    <property type="entry name" value="KsgA/Erm"/>
</dbReference>
<evidence type="ECO:0000256" key="2">
    <source>
        <dbReference type="ARBA" id="ARBA00022552"/>
    </source>
</evidence>
<protein>
    <submittedName>
        <fullName evidence="9">Ribosomal RNA small subunit methyltransferase A</fullName>
        <ecNumber evidence="9">2.1.1.182</ecNumber>
    </submittedName>
</protein>
<keyword evidence="3 7" id="KW-0489">Methyltransferase</keyword>
<dbReference type="PROSITE" id="PS01131">
    <property type="entry name" value="RRNA_A_DIMETH"/>
    <property type="match status" value="1"/>
</dbReference>
<reference evidence="10" key="3">
    <citation type="submission" date="2021-05" db="EMBL/GenBank/DDBJ databases">
        <title>Protein family content uncovers lineage relationships and bacterial pathway maintenance mechanisms in DPANN archaea.</title>
        <authorList>
            <person name="Castelle C.J."/>
            <person name="Meheust R."/>
            <person name="Jaffe A.L."/>
            <person name="Seitz K."/>
            <person name="Gong X."/>
            <person name="Baker B.J."/>
            <person name="Banfield J.F."/>
        </authorList>
    </citation>
    <scope>NUCLEOTIDE SEQUENCE</scope>
    <source>
        <strain evidence="10">RIFCSPHIGHO2_01_FULL_GW2011_AR10_43_9</strain>
    </source>
</reference>
<accession>A0A7J4ITK6</accession>
<evidence type="ECO:0000256" key="6">
    <source>
        <dbReference type="ARBA" id="ARBA00022884"/>
    </source>
</evidence>
<evidence type="ECO:0000256" key="5">
    <source>
        <dbReference type="ARBA" id="ARBA00022691"/>
    </source>
</evidence>
<dbReference type="EC" id="2.1.1.182" evidence="9"/>
<dbReference type="Gene3D" id="1.10.8.100">
    <property type="entry name" value="Ribosomal RNA adenine dimethylase-like, domain 2"/>
    <property type="match status" value="1"/>
</dbReference>
<dbReference type="SMART" id="SM00650">
    <property type="entry name" value="rADc"/>
    <property type="match status" value="1"/>
</dbReference>
<keyword evidence="1" id="KW-0963">Cytoplasm</keyword>
<dbReference type="Gene3D" id="3.40.50.150">
    <property type="entry name" value="Vaccinia Virus protein VP39"/>
    <property type="match status" value="1"/>
</dbReference>
<dbReference type="Proteomes" id="UP000683213">
    <property type="component" value="Unassembled WGS sequence"/>
</dbReference>
<dbReference type="PANTHER" id="PTHR11727:SF7">
    <property type="entry name" value="DIMETHYLADENOSINE TRANSFERASE-RELATED"/>
    <property type="match status" value="1"/>
</dbReference>
<evidence type="ECO:0000256" key="3">
    <source>
        <dbReference type="ARBA" id="ARBA00022603"/>
    </source>
</evidence>
<proteinExistence type="inferred from homology"/>
<dbReference type="EMBL" id="DUFG01000028">
    <property type="protein sequence ID" value="HIH08858.1"/>
    <property type="molecule type" value="Genomic_DNA"/>
</dbReference>
<dbReference type="CDD" id="cd02440">
    <property type="entry name" value="AdoMet_MTases"/>
    <property type="match status" value="1"/>
</dbReference>